<feature type="transmembrane region" description="Helical" evidence="6">
    <location>
        <begin position="99"/>
        <end position="118"/>
    </location>
</feature>
<feature type="transmembrane region" description="Helical" evidence="6">
    <location>
        <begin position="349"/>
        <end position="369"/>
    </location>
</feature>
<protein>
    <submittedName>
        <fullName evidence="8">MFS transporter</fullName>
    </submittedName>
</protein>
<dbReference type="InterPro" id="IPR036259">
    <property type="entry name" value="MFS_trans_sf"/>
</dbReference>
<dbReference type="GO" id="GO:0005886">
    <property type="term" value="C:plasma membrane"/>
    <property type="evidence" value="ECO:0007669"/>
    <property type="project" value="UniProtKB-SubCell"/>
</dbReference>
<dbReference type="PROSITE" id="PS50850">
    <property type="entry name" value="MFS"/>
    <property type="match status" value="1"/>
</dbReference>
<feature type="transmembrane region" description="Helical" evidence="6">
    <location>
        <begin position="166"/>
        <end position="187"/>
    </location>
</feature>
<dbReference type="InterPro" id="IPR050375">
    <property type="entry name" value="MFS_TsgA-like"/>
</dbReference>
<dbReference type="InterPro" id="IPR020846">
    <property type="entry name" value="MFS_dom"/>
</dbReference>
<keyword evidence="2" id="KW-1003">Cell membrane</keyword>
<keyword evidence="3 6" id="KW-0812">Transmembrane</keyword>
<dbReference type="Proteomes" id="UP000630149">
    <property type="component" value="Unassembled WGS sequence"/>
</dbReference>
<feature type="transmembrane region" description="Helical" evidence="6">
    <location>
        <begin position="130"/>
        <end position="154"/>
    </location>
</feature>
<dbReference type="EMBL" id="BMOB01000001">
    <property type="protein sequence ID" value="GGI75475.1"/>
    <property type="molecule type" value="Genomic_DNA"/>
</dbReference>
<dbReference type="PANTHER" id="PTHR43702:SF11">
    <property type="entry name" value="L-FUCOSE-PROTON SYMPORTER"/>
    <property type="match status" value="1"/>
</dbReference>
<evidence type="ECO:0000256" key="5">
    <source>
        <dbReference type="ARBA" id="ARBA00023136"/>
    </source>
</evidence>
<dbReference type="OrthoDB" id="6395826at2"/>
<keyword evidence="9" id="KW-1185">Reference proteome</keyword>
<evidence type="ECO:0000256" key="2">
    <source>
        <dbReference type="ARBA" id="ARBA00022475"/>
    </source>
</evidence>
<dbReference type="Pfam" id="PF07690">
    <property type="entry name" value="MFS_1"/>
    <property type="match status" value="1"/>
</dbReference>
<accession>A0A917N9M4</accession>
<evidence type="ECO:0000259" key="7">
    <source>
        <dbReference type="PROSITE" id="PS50850"/>
    </source>
</evidence>
<proteinExistence type="predicted"/>
<feature type="transmembrane region" description="Helical" evidence="6">
    <location>
        <begin position="275"/>
        <end position="296"/>
    </location>
</feature>
<dbReference type="InterPro" id="IPR011701">
    <property type="entry name" value="MFS"/>
</dbReference>
<feature type="transmembrane region" description="Helical" evidence="6">
    <location>
        <begin position="208"/>
        <end position="227"/>
    </location>
</feature>
<evidence type="ECO:0000313" key="8">
    <source>
        <dbReference type="EMBL" id="GGI75475.1"/>
    </source>
</evidence>
<evidence type="ECO:0000256" key="4">
    <source>
        <dbReference type="ARBA" id="ARBA00022989"/>
    </source>
</evidence>
<feature type="transmembrane region" description="Helical" evidence="6">
    <location>
        <begin position="247"/>
        <end position="268"/>
    </location>
</feature>
<comment type="subcellular location">
    <subcellularLocation>
        <location evidence="1">Cell inner membrane</location>
        <topology evidence="1">Multi-pass membrane protein</topology>
    </subcellularLocation>
</comment>
<feature type="transmembrane region" description="Helical" evidence="6">
    <location>
        <begin position="316"/>
        <end position="337"/>
    </location>
</feature>
<feature type="transmembrane region" description="Helical" evidence="6">
    <location>
        <begin position="75"/>
        <end position="93"/>
    </location>
</feature>
<evidence type="ECO:0000256" key="6">
    <source>
        <dbReference type="SAM" id="Phobius"/>
    </source>
</evidence>
<gene>
    <name evidence="8" type="ORF">GCM10007966_00350</name>
</gene>
<reference evidence="8" key="1">
    <citation type="journal article" date="2014" name="Int. J. Syst. Evol. Microbiol.">
        <title>Complete genome sequence of Corynebacterium casei LMG S-19264T (=DSM 44701T), isolated from a smear-ripened cheese.</title>
        <authorList>
            <consortium name="US DOE Joint Genome Institute (JGI-PGF)"/>
            <person name="Walter F."/>
            <person name="Albersmeier A."/>
            <person name="Kalinowski J."/>
            <person name="Ruckert C."/>
        </authorList>
    </citation>
    <scope>NUCLEOTIDE SEQUENCE</scope>
    <source>
        <strain evidence="8">JCM 13919</strain>
    </source>
</reference>
<comment type="caution">
    <text evidence="8">The sequence shown here is derived from an EMBL/GenBank/DDBJ whole genome shotgun (WGS) entry which is preliminary data.</text>
</comment>
<evidence type="ECO:0000313" key="9">
    <source>
        <dbReference type="Proteomes" id="UP000630149"/>
    </source>
</evidence>
<sequence>MKKWPLVLALILTYVIFAILLNSVGTVILQVIHHYNVTKHSASTLEGFKDLPIAIVSFFVASFLPRLGYKLSLQLGLIVVTLACFAMPLLPGFLTTKCLFLALGASFALVKVSVYATIGTITDSPRQHASLLNTIEGFFMLGVLVGNWLFSLFIHDSTIKTHEWLNVYWVMGSLCLINLFILRFTLIPKIESPSKATFWQDFNDMLKLSYQSFVLIFIVSTFMYVLIEQSISTWLPTFNHEILRIPRSMSVQVAGLMAGSLALGRLLAGVLLKRMAWHTLLSICIIGMATLLIVILPVTKGIRPPTPVNWQNAPLAIYLLPIIGIFMAPIYPAINSVMLSSLPKSQHAAMTGLIVIFSALGGTTGSIITGNLFSSFGGQKAFYLLLLPLAILYFSTQSFRSATKHSPALI</sequence>
<reference evidence="8" key="2">
    <citation type="submission" date="2020-09" db="EMBL/GenBank/DDBJ databases">
        <authorList>
            <person name="Sun Q."/>
            <person name="Ohkuma M."/>
        </authorList>
    </citation>
    <scope>NUCLEOTIDE SEQUENCE</scope>
    <source>
        <strain evidence="8">JCM 13919</strain>
    </source>
</reference>
<dbReference type="PANTHER" id="PTHR43702">
    <property type="entry name" value="L-FUCOSE-PROTON SYMPORTER"/>
    <property type="match status" value="1"/>
</dbReference>
<feature type="transmembrane region" description="Helical" evidence="6">
    <location>
        <begin position="381"/>
        <end position="399"/>
    </location>
</feature>
<keyword evidence="5 6" id="KW-0472">Membrane</keyword>
<keyword evidence="4 6" id="KW-1133">Transmembrane helix</keyword>
<organism evidence="8 9">
    <name type="scientific">Legionella impletisoli</name>
    <dbReference type="NCBI Taxonomy" id="343510"/>
    <lineage>
        <taxon>Bacteria</taxon>
        <taxon>Pseudomonadati</taxon>
        <taxon>Pseudomonadota</taxon>
        <taxon>Gammaproteobacteria</taxon>
        <taxon>Legionellales</taxon>
        <taxon>Legionellaceae</taxon>
        <taxon>Legionella</taxon>
    </lineage>
</organism>
<evidence type="ECO:0000256" key="3">
    <source>
        <dbReference type="ARBA" id="ARBA00022692"/>
    </source>
</evidence>
<dbReference type="Gene3D" id="1.20.1250.20">
    <property type="entry name" value="MFS general substrate transporter like domains"/>
    <property type="match status" value="2"/>
</dbReference>
<evidence type="ECO:0000256" key="1">
    <source>
        <dbReference type="ARBA" id="ARBA00004429"/>
    </source>
</evidence>
<name>A0A917N9M4_9GAMM</name>
<feature type="transmembrane region" description="Helical" evidence="6">
    <location>
        <begin position="7"/>
        <end position="31"/>
    </location>
</feature>
<feature type="domain" description="Major facilitator superfamily (MFS) profile" evidence="7">
    <location>
        <begin position="6"/>
        <end position="404"/>
    </location>
</feature>
<dbReference type="RefSeq" id="WP_131775289.1">
    <property type="nucleotide sequence ID" value="NZ_BMOB01000001.1"/>
</dbReference>
<dbReference type="GO" id="GO:0022857">
    <property type="term" value="F:transmembrane transporter activity"/>
    <property type="evidence" value="ECO:0007669"/>
    <property type="project" value="InterPro"/>
</dbReference>
<dbReference type="AlphaFoldDB" id="A0A917N9M4"/>
<dbReference type="SUPFAM" id="SSF103473">
    <property type="entry name" value="MFS general substrate transporter"/>
    <property type="match status" value="1"/>
</dbReference>